<evidence type="ECO:0000256" key="3">
    <source>
        <dbReference type="ARBA" id="ARBA00022842"/>
    </source>
</evidence>
<evidence type="ECO:0000256" key="2">
    <source>
        <dbReference type="ARBA" id="ARBA00022801"/>
    </source>
</evidence>
<keyword evidence="3" id="KW-0460">Magnesium</keyword>
<comment type="caution">
    <text evidence="4">The sequence shown here is derived from an EMBL/GenBank/DDBJ whole genome shotgun (WGS) entry which is preliminary data.</text>
</comment>
<dbReference type="SFLD" id="SFLDG01129">
    <property type="entry name" value="C1.5:_HAD__Beta-PGM__Phosphata"/>
    <property type="match status" value="1"/>
</dbReference>
<dbReference type="SUPFAM" id="SSF56784">
    <property type="entry name" value="HAD-like"/>
    <property type="match status" value="1"/>
</dbReference>
<sequence>MSTVRTVRRAALFDLDSTLTDHAGAFDAWAREFCVSTGVPLSSLRRAETCHAGARHAFFAELKADFGLRQSIASLHADYRRRSAELVPVRPAVCAAMQQLVSAGWKLGVVTNGAPDAQRLKLKVACLTDYFSSVVISGEYGIRKPDPALFQVALDELGVADPARSVVTGDCLVSDIGGGARAGLRTVWIADGRTRSAPDPTPTHTVQNVVQAAEWLLADPPRPASPSYLSLVSG</sequence>
<evidence type="ECO:0000313" key="5">
    <source>
        <dbReference type="Proteomes" id="UP001221150"/>
    </source>
</evidence>
<gene>
    <name evidence="4" type="ORF">P3H78_32645</name>
</gene>
<organism evidence="4 5">
    <name type="scientific">Streptomyces tropicalis</name>
    <dbReference type="NCBI Taxonomy" id="3034234"/>
    <lineage>
        <taxon>Bacteria</taxon>
        <taxon>Bacillati</taxon>
        <taxon>Actinomycetota</taxon>
        <taxon>Actinomycetes</taxon>
        <taxon>Kitasatosporales</taxon>
        <taxon>Streptomycetaceae</taxon>
        <taxon>Streptomyces</taxon>
    </lineage>
</organism>
<dbReference type="Proteomes" id="UP001221150">
    <property type="component" value="Unassembled WGS sequence"/>
</dbReference>
<protein>
    <submittedName>
        <fullName evidence="4">HAD family hydrolase</fullName>
    </submittedName>
</protein>
<keyword evidence="2 4" id="KW-0378">Hydrolase</keyword>
<keyword evidence="5" id="KW-1185">Reference proteome</keyword>
<dbReference type="PRINTS" id="PR00413">
    <property type="entry name" value="HADHALOGNASE"/>
</dbReference>
<reference evidence="4 5" key="1">
    <citation type="submission" date="2023-03" db="EMBL/GenBank/DDBJ databases">
        <title>Draft genome sequence of Streptomyces sp. K1PA1 isolated from peat swamp forest in Thailand.</title>
        <authorList>
            <person name="Klaysubun C."/>
            <person name="Duangmal K."/>
        </authorList>
    </citation>
    <scope>NUCLEOTIDE SEQUENCE [LARGE SCALE GENOMIC DNA]</scope>
    <source>
        <strain evidence="4 5">K1PA1</strain>
    </source>
</reference>
<dbReference type="PANTHER" id="PTHR46470">
    <property type="entry name" value="N-ACYLNEURAMINATE-9-PHOSPHATASE"/>
    <property type="match status" value="1"/>
</dbReference>
<dbReference type="Pfam" id="PF00702">
    <property type="entry name" value="Hydrolase"/>
    <property type="match status" value="1"/>
</dbReference>
<dbReference type="NCBIfam" id="TIGR01509">
    <property type="entry name" value="HAD-SF-IA-v3"/>
    <property type="match status" value="1"/>
</dbReference>
<dbReference type="InterPro" id="IPR051400">
    <property type="entry name" value="HAD-like_hydrolase"/>
</dbReference>
<evidence type="ECO:0000313" key="4">
    <source>
        <dbReference type="EMBL" id="MDF3303273.1"/>
    </source>
</evidence>
<name>A0ABT6AFJ9_9ACTN</name>
<dbReference type="NCBIfam" id="TIGR01549">
    <property type="entry name" value="HAD-SF-IA-v1"/>
    <property type="match status" value="1"/>
</dbReference>
<dbReference type="EMBL" id="JARJBB010000059">
    <property type="protein sequence ID" value="MDF3303273.1"/>
    <property type="molecule type" value="Genomic_DNA"/>
</dbReference>
<dbReference type="Gene3D" id="1.20.120.710">
    <property type="entry name" value="Haloacid dehalogenase hydrolase-like domain"/>
    <property type="match status" value="1"/>
</dbReference>
<dbReference type="SFLD" id="SFLDS00003">
    <property type="entry name" value="Haloacid_Dehalogenase"/>
    <property type="match status" value="1"/>
</dbReference>
<proteinExistence type="predicted"/>
<dbReference type="InterPro" id="IPR036412">
    <property type="entry name" value="HAD-like_sf"/>
</dbReference>
<comment type="cofactor">
    <cofactor evidence="1">
        <name>Mg(2+)</name>
        <dbReference type="ChEBI" id="CHEBI:18420"/>
    </cofactor>
</comment>
<dbReference type="GO" id="GO:0016787">
    <property type="term" value="F:hydrolase activity"/>
    <property type="evidence" value="ECO:0007669"/>
    <property type="project" value="UniProtKB-KW"/>
</dbReference>
<accession>A0ABT6AFJ9</accession>
<dbReference type="RefSeq" id="WP_276112806.1">
    <property type="nucleotide sequence ID" value="NZ_JARJBB010000059.1"/>
</dbReference>
<dbReference type="Gene3D" id="3.40.50.1000">
    <property type="entry name" value="HAD superfamily/HAD-like"/>
    <property type="match status" value="1"/>
</dbReference>
<evidence type="ECO:0000256" key="1">
    <source>
        <dbReference type="ARBA" id="ARBA00001946"/>
    </source>
</evidence>
<dbReference type="InterPro" id="IPR023214">
    <property type="entry name" value="HAD_sf"/>
</dbReference>
<dbReference type="InterPro" id="IPR006439">
    <property type="entry name" value="HAD-SF_hydro_IA"/>
</dbReference>